<dbReference type="InParanoid" id="K5VPX4"/>
<dbReference type="Proteomes" id="UP000008370">
    <property type="component" value="Unassembled WGS sequence"/>
</dbReference>
<sequence length="64" mass="6797">SAPTIFAWVKGYASNARNKGADAEALHGTLCDDADSTLLTIDPVFDISGAKLRFLTQSLAYHGL</sequence>
<evidence type="ECO:0000313" key="1">
    <source>
        <dbReference type="EMBL" id="EKM48639.1"/>
    </source>
</evidence>
<organism evidence="1 2">
    <name type="scientific">Phanerochaete carnosa (strain HHB-10118-sp)</name>
    <name type="common">White-rot fungus</name>
    <name type="synonym">Peniophora carnosa</name>
    <dbReference type="NCBI Taxonomy" id="650164"/>
    <lineage>
        <taxon>Eukaryota</taxon>
        <taxon>Fungi</taxon>
        <taxon>Dikarya</taxon>
        <taxon>Basidiomycota</taxon>
        <taxon>Agaricomycotina</taxon>
        <taxon>Agaricomycetes</taxon>
        <taxon>Polyporales</taxon>
        <taxon>Phanerochaetaceae</taxon>
        <taxon>Phanerochaete</taxon>
    </lineage>
</organism>
<keyword evidence="2" id="KW-1185">Reference proteome</keyword>
<evidence type="ECO:0000313" key="2">
    <source>
        <dbReference type="Proteomes" id="UP000008370"/>
    </source>
</evidence>
<name>K5VPX4_PHACS</name>
<dbReference type="EMBL" id="JH930860">
    <property type="protein sequence ID" value="EKM48639.1"/>
    <property type="molecule type" value="Genomic_DNA"/>
</dbReference>
<dbReference type="AlphaFoldDB" id="K5VPX4"/>
<dbReference type="OrthoDB" id="2752996at2759"/>
<reference evidence="1 2" key="1">
    <citation type="journal article" date="2012" name="BMC Genomics">
        <title>Comparative genomics of the white-rot fungi, Phanerochaete carnosa and P. chrysosporium, to elucidate the genetic basis of the distinct wood types they colonize.</title>
        <authorList>
            <person name="Suzuki H."/>
            <person name="MacDonald J."/>
            <person name="Syed K."/>
            <person name="Salamov A."/>
            <person name="Hori C."/>
            <person name="Aerts A."/>
            <person name="Henrissat B."/>
            <person name="Wiebenga A."/>
            <person name="vanKuyk P.A."/>
            <person name="Barry K."/>
            <person name="Lindquist E."/>
            <person name="LaButti K."/>
            <person name="Lapidus A."/>
            <person name="Lucas S."/>
            <person name="Coutinho P."/>
            <person name="Gong Y."/>
            <person name="Samejima M."/>
            <person name="Mahadevan R."/>
            <person name="Abou-Zaid M."/>
            <person name="de Vries R.P."/>
            <person name="Igarashi K."/>
            <person name="Yadav J.S."/>
            <person name="Grigoriev I.V."/>
            <person name="Master E.R."/>
        </authorList>
    </citation>
    <scope>NUCLEOTIDE SEQUENCE [LARGE SCALE GENOMIC DNA]</scope>
    <source>
        <strain evidence="1 2">HHB-10118-sp</strain>
    </source>
</reference>
<dbReference type="GeneID" id="18907524"/>
<dbReference type="HOGENOM" id="CLU_2873926_0_0_1"/>
<dbReference type="RefSeq" id="XP_007402810.1">
    <property type="nucleotide sequence ID" value="XM_007402748.1"/>
</dbReference>
<accession>K5VPX4</accession>
<proteinExistence type="predicted"/>
<feature type="non-terminal residue" evidence="1">
    <location>
        <position position="1"/>
    </location>
</feature>
<protein>
    <submittedName>
        <fullName evidence="1">Uncharacterized protein</fullName>
    </submittedName>
</protein>
<dbReference type="KEGG" id="pco:PHACADRAFT_108561"/>
<gene>
    <name evidence="1" type="ORF">PHACADRAFT_108561</name>
</gene>